<dbReference type="SUPFAM" id="SSF53335">
    <property type="entry name" value="S-adenosyl-L-methionine-dependent methyltransferases"/>
    <property type="match status" value="1"/>
</dbReference>
<keyword evidence="3 6" id="KW-0808">Transferase</keyword>
<accession>A0A7R7WKN7</accession>
<evidence type="ECO:0000313" key="6">
    <source>
        <dbReference type="EMBL" id="BCS04641.1"/>
    </source>
</evidence>
<dbReference type="GO" id="GO:0008757">
    <property type="term" value="F:S-adenosylmethionine-dependent methyltransferase activity"/>
    <property type="evidence" value="ECO:0007669"/>
    <property type="project" value="TreeGrafter"/>
</dbReference>
<dbReference type="Proteomes" id="UP000661280">
    <property type="component" value="Chromosome 8"/>
</dbReference>
<feature type="region of interest" description="Disordered" evidence="5">
    <location>
        <begin position="190"/>
        <end position="210"/>
    </location>
</feature>
<gene>
    <name evidence="6" type="primary">MTQ2</name>
    <name evidence="6" type="ORF">AKAW2_80442S</name>
</gene>
<dbReference type="GO" id="GO:0003676">
    <property type="term" value="F:nucleic acid binding"/>
    <property type="evidence" value="ECO:0007669"/>
    <property type="project" value="InterPro"/>
</dbReference>
<organism evidence="6 7">
    <name type="scientific">Aspergillus kawachii</name>
    <name type="common">White koji mold</name>
    <name type="synonym">Aspergillus awamori var. kawachi</name>
    <dbReference type="NCBI Taxonomy" id="1069201"/>
    <lineage>
        <taxon>Eukaryota</taxon>
        <taxon>Fungi</taxon>
        <taxon>Dikarya</taxon>
        <taxon>Ascomycota</taxon>
        <taxon>Pezizomycotina</taxon>
        <taxon>Eurotiomycetes</taxon>
        <taxon>Eurotiomycetidae</taxon>
        <taxon>Eurotiales</taxon>
        <taxon>Aspergillaceae</taxon>
        <taxon>Aspergillus</taxon>
        <taxon>Aspergillus subgen. Circumdati</taxon>
    </lineage>
</organism>
<evidence type="ECO:0000256" key="5">
    <source>
        <dbReference type="SAM" id="MobiDB-lite"/>
    </source>
</evidence>
<dbReference type="Gene3D" id="3.40.50.150">
    <property type="entry name" value="Vaccinia Virus protein VP39"/>
    <property type="match status" value="1"/>
</dbReference>
<dbReference type="InterPro" id="IPR029063">
    <property type="entry name" value="SAM-dependent_MTases_sf"/>
</dbReference>
<dbReference type="GO" id="GO:0008276">
    <property type="term" value="F:protein methyltransferase activity"/>
    <property type="evidence" value="ECO:0007669"/>
    <property type="project" value="TreeGrafter"/>
</dbReference>
<keyword evidence="2 6" id="KW-0489">Methyltransferase</keyword>
<dbReference type="KEGG" id="aluc:AKAW2_80442S"/>
<comment type="similarity">
    <text evidence="1">Belongs to the eukaryotic/archaeal PrmC-related family.</text>
</comment>
<dbReference type="GO" id="GO:0032259">
    <property type="term" value="P:methylation"/>
    <property type="evidence" value="ECO:0007669"/>
    <property type="project" value="UniProtKB-KW"/>
</dbReference>
<dbReference type="InterPro" id="IPR052190">
    <property type="entry name" value="Euk-Arch_PrmC-MTase"/>
</dbReference>
<dbReference type="InterPro" id="IPR002052">
    <property type="entry name" value="DNA_methylase_N6_adenine_CS"/>
</dbReference>
<dbReference type="FunFam" id="3.40.50.150:FF:000274">
    <property type="entry name" value="ERF1 methyltransferase catalytic subunit MTQ2"/>
    <property type="match status" value="1"/>
</dbReference>
<evidence type="ECO:0000313" key="7">
    <source>
        <dbReference type="Proteomes" id="UP000661280"/>
    </source>
</evidence>
<proteinExistence type="inferred from homology"/>
<evidence type="ECO:0000256" key="1">
    <source>
        <dbReference type="ARBA" id="ARBA00006149"/>
    </source>
</evidence>
<name>A0A7R7WKN7_ASPKA</name>
<dbReference type="OrthoDB" id="406152at2759"/>
<dbReference type="PANTHER" id="PTHR45875:SF1">
    <property type="entry name" value="METHYLTRANSFERASE N6AMT1"/>
    <property type="match status" value="1"/>
</dbReference>
<dbReference type="GO" id="GO:0035657">
    <property type="term" value="C:eRF1 methyltransferase complex"/>
    <property type="evidence" value="ECO:0007669"/>
    <property type="project" value="TreeGrafter"/>
</dbReference>
<evidence type="ECO:0000256" key="2">
    <source>
        <dbReference type="ARBA" id="ARBA00022603"/>
    </source>
</evidence>
<reference evidence="6" key="2">
    <citation type="submission" date="2021-02" db="EMBL/GenBank/DDBJ databases">
        <title>Aspergillus luchuensis mut. kawachii IFO 4304 genome sequence.</title>
        <authorList>
            <person name="Mori K."/>
            <person name="Kadooka C."/>
            <person name="Goto M."/>
            <person name="Futagami T."/>
        </authorList>
    </citation>
    <scope>NUCLEOTIDE SEQUENCE</scope>
    <source>
        <strain evidence="6">IFO 4308</strain>
    </source>
</reference>
<feature type="region of interest" description="Disordered" evidence="5">
    <location>
        <begin position="245"/>
        <end position="266"/>
    </location>
</feature>
<reference evidence="6" key="1">
    <citation type="submission" date="2021-01" db="EMBL/GenBank/DDBJ databases">
        <authorList>
            <consortium name="Aspergillus luchuensis mut. kawachii IFO 4304 genome sequencing consortium"/>
            <person name="Kazuki M."/>
            <person name="Futagami T."/>
        </authorList>
    </citation>
    <scope>NUCLEOTIDE SEQUENCE</scope>
    <source>
        <strain evidence="6">IFO 4308</strain>
    </source>
</reference>
<evidence type="ECO:0000256" key="4">
    <source>
        <dbReference type="ARBA" id="ARBA00022691"/>
    </source>
</evidence>
<evidence type="ECO:0000256" key="3">
    <source>
        <dbReference type="ARBA" id="ARBA00022679"/>
    </source>
</evidence>
<keyword evidence="7" id="KW-1185">Reference proteome</keyword>
<feature type="compositionally biased region" description="Low complexity" evidence="5">
    <location>
        <begin position="191"/>
        <end position="203"/>
    </location>
</feature>
<dbReference type="AlphaFoldDB" id="A0A7R7WKN7"/>
<dbReference type="EMBL" id="AP024432">
    <property type="protein sequence ID" value="BCS04641.1"/>
    <property type="molecule type" value="Genomic_DNA"/>
</dbReference>
<sequence length="370" mass="40996">MMKCDYCRGSHQGGEPKVSTNLTSTPFLGGHDWFVHRSFNRYLQYSFQLTNPLSHPTIYQFPDSFQSTKKERKQKTEIVTIKGTKMLPTPCTSHVSFDTIYEPSEDSYLFLDTLSSSSESAWLTNHFSPSTSSPSPLLLEVGTGSGVVLAFLTANSHHILGRTDVLALGTDVNRNACLATRQTVLKAIEEQQQQSQNTQSTSTDDSKPSQIKSLISSTLTSDLASPIRPHSIDILLFNPPYVPTPELPRLPSKEDNDAGDKEGGMSRSEKFERESYFLSLTYAGGKDGMEITERLLADIPRVLSQRGVAYVLLCAQNRPREVVERIMGWDGDLEGGKWCAELVGSSGVQAGWEKLVIVRVWREFTSASSS</sequence>
<dbReference type="PROSITE" id="PS00092">
    <property type="entry name" value="N6_MTASE"/>
    <property type="match status" value="1"/>
</dbReference>
<dbReference type="GeneID" id="64965962"/>
<feature type="compositionally biased region" description="Basic and acidic residues" evidence="5">
    <location>
        <begin position="251"/>
        <end position="266"/>
    </location>
</feature>
<keyword evidence="4" id="KW-0949">S-adenosyl-L-methionine</keyword>
<dbReference type="PANTHER" id="PTHR45875">
    <property type="entry name" value="METHYLTRANSFERASE N6AMT1"/>
    <property type="match status" value="1"/>
</dbReference>
<dbReference type="RefSeq" id="XP_041548403.1">
    <property type="nucleotide sequence ID" value="XM_041681463.1"/>
</dbReference>
<protein>
    <submittedName>
        <fullName evidence="6">S-adenosylmethionine-dependent methyltransferase</fullName>
    </submittedName>
</protein>